<keyword evidence="3 7" id="KW-0732">Signal</keyword>
<keyword evidence="6" id="KW-1133">Transmembrane helix</keyword>
<evidence type="ECO:0000256" key="2">
    <source>
        <dbReference type="ARBA" id="ARBA00022448"/>
    </source>
</evidence>
<feature type="signal peptide" evidence="7">
    <location>
        <begin position="1"/>
        <end position="18"/>
    </location>
</feature>
<evidence type="ECO:0000313" key="8">
    <source>
        <dbReference type="EMBL" id="CRF31868.1"/>
    </source>
</evidence>
<keyword evidence="2" id="KW-0813">Transport</keyword>
<protein>
    <submittedName>
        <fullName evidence="8">Spermidine/putrescine ABC transporter substrate-binding protein</fullName>
    </submittedName>
</protein>
<dbReference type="Proteomes" id="UP000043763">
    <property type="component" value="Unassembled WGS sequence"/>
</dbReference>
<dbReference type="GO" id="GO:0042597">
    <property type="term" value="C:periplasmic space"/>
    <property type="evidence" value="ECO:0007669"/>
    <property type="project" value="UniProtKB-SubCell"/>
</dbReference>
<dbReference type="PIRSF" id="PIRSF019574">
    <property type="entry name" value="Periplasmic_polyamine_BP"/>
    <property type="match status" value="1"/>
</dbReference>
<evidence type="ECO:0000256" key="7">
    <source>
        <dbReference type="SAM" id="SignalP"/>
    </source>
</evidence>
<evidence type="ECO:0000256" key="6">
    <source>
        <dbReference type="SAM" id="Phobius"/>
    </source>
</evidence>
<evidence type="ECO:0000256" key="5">
    <source>
        <dbReference type="PIRSR" id="PIRSR019574-1"/>
    </source>
</evidence>
<dbReference type="SUPFAM" id="SSF53850">
    <property type="entry name" value="Periplasmic binding protein-like II"/>
    <property type="match status" value="1"/>
</dbReference>
<organism evidence="8 9">
    <name type="scientific">Brachyspira suanatina</name>
    <dbReference type="NCBI Taxonomy" id="381802"/>
    <lineage>
        <taxon>Bacteria</taxon>
        <taxon>Pseudomonadati</taxon>
        <taxon>Spirochaetota</taxon>
        <taxon>Spirochaetia</taxon>
        <taxon>Brachyspirales</taxon>
        <taxon>Brachyspiraceae</taxon>
        <taxon>Brachyspira</taxon>
    </lineage>
</organism>
<proteinExistence type="predicted"/>
<keyword evidence="4" id="KW-0574">Periplasm</keyword>
<dbReference type="PANTHER" id="PTHR30222">
    <property type="entry name" value="SPERMIDINE/PUTRESCINE-BINDING PERIPLASMIC PROTEIN"/>
    <property type="match status" value="1"/>
</dbReference>
<evidence type="ECO:0000313" key="9">
    <source>
        <dbReference type="Proteomes" id="UP000043763"/>
    </source>
</evidence>
<reference evidence="9" key="1">
    <citation type="submission" date="2015-04" db="EMBL/GenBank/DDBJ databases">
        <authorList>
            <person name="Mushtaq Mamoona"/>
        </authorList>
    </citation>
    <scope>NUCLEOTIDE SEQUENCE [LARGE SCALE GENOMIC DNA]</scope>
    <source>
        <strain evidence="9">AN4859/03</strain>
    </source>
</reference>
<dbReference type="InterPro" id="IPR001188">
    <property type="entry name" value="Sperm_putr-bd"/>
</dbReference>
<dbReference type="EMBL" id="CVLB01000001">
    <property type="protein sequence ID" value="CRF31868.1"/>
    <property type="molecule type" value="Genomic_DNA"/>
</dbReference>
<dbReference type="Gene3D" id="3.40.190.10">
    <property type="entry name" value="Periplasmic binding protein-like II"/>
    <property type="match status" value="2"/>
</dbReference>
<feature type="binding site" evidence="5">
    <location>
        <position position="103"/>
    </location>
    <ligand>
        <name>spermidine</name>
        <dbReference type="ChEBI" id="CHEBI:57834"/>
    </ligand>
</feature>
<evidence type="ECO:0000256" key="3">
    <source>
        <dbReference type="ARBA" id="ARBA00022729"/>
    </source>
</evidence>
<gene>
    <name evidence="8" type="ORF">BRSU_0427</name>
</gene>
<dbReference type="AlphaFoldDB" id="A0A0G4K4V0"/>
<dbReference type="GO" id="GO:0015846">
    <property type="term" value="P:polyamine transport"/>
    <property type="evidence" value="ECO:0007669"/>
    <property type="project" value="InterPro"/>
</dbReference>
<dbReference type="OrthoDB" id="9769319at2"/>
<dbReference type="GO" id="GO:0019808">
    <property type="term" value="F:polyamine binding"/>
    <property type="evidence" value="ECO:0007669"/>
    <property type="project" value="InterPro"/>
</dbReference>
<dbReference type="CDD" id="cd13663">
    <property type="entry name" value="PBP2_PotD_PotF_like_2"/>
    <property type="match status" value="1"/>
</dbReference>
<feature type="chain" id="PRO_5005194656" evidence="7">
    <location>
        <begin position="19"/>
        <end position="401"/>
    </location>
</feature>
<dbReference type="PANTHER" id="PTHR30222:SF17">
    <property type="entry name" value="SPERMIDINE_PUTRESCINE-BINDING PERIPLASMIC PROTEIN"/>
    <property type="match status" value="1"/>
</dbReference>
<sequence length="401" mass="45510">MKKKIFTIFILIAIAANAQKTVSLSVFDTNYYHKYKGQNLSVNVYNWGEYISDGSDGSLDVNKLFEELTGVKVNYSTFASNEEMYVKLKVGGIQYDVIIPSDYMIERLIRENLVRKLNYNNIPAHTNIANRFKNLPFDPTGEYSLAYTWGVTGIIYNKTLVEESPENIDWKILFDKKYKGQILMYYNPRDAFGIAQAYLGYSLNTTNESELRECAKLLKSQKPLVQSYVMDEMYDKMEAGEAAIGVYYAGDSLTMIDNNPDLNFVIPKKGANLFVDSICIPASSGSPELGEMYINFLSEPEIALANIEFINYASPNDGAIAIMSTETRNNKIIYPDKETLDNCEVYITLPDETNILMEDLWNEILSNDTTYKGWVIPVALGVIVLLCVVIIVLKKMKRREN</sequence>
<keyword evidence="6" id="KW-0812">Transmembrane</keyword>
<evidence type="ECO:0000256" key="1">
    <source>
        <dbReference type="ARBA" id="ARBA00004418"/>
    </source>
</evidence>
<feature type="binding site" evidence="5">
    <location>
        <position position="49"/>
    </location>
    <ligand>
        <name>spermidine</name>
        <dbReference type="ChEBI" id="CHEBI:57834"/>
    </ligand>
</feature>
<accession>A0A0G4K4V0</accession>
<evidence type="ECO:0000256" key="4">
    <source>
        <dbReference type="ARBA" id="ARBA00022764"/>
    </source>
</evidence>
<name>A0A0G4K4V0_9SPIR</name>
<keyword evidence="6" id="KW-0472">Membrane</keyword>
<dbReference type="Pfam" id="PF13343">
    <property type="entry name" value="SBP_bac_6"/>
    <property type="match status" value="1"/>
</dbReference>
<feature type="transmembrane region" description="Helical" evidence="6">
    <location>
        <begin position="374"/>
        <end position="393"/>
    </location>
</feature>
<comment type="subcellular location">
    <subcellularLocation>
        <location evidence="1">Periplasm</location>
    </subcellularLocation>
</comment>
<dbReference type="PRINTS" id="PR00909">
    <property type="entry name" value="SPERMDNBNDNG"/>
</dbReference>
<keyword evidence="9" id="KW-1185">Reference proteome</keyword>
<dbReference type="RefSeq" id="WP_048593571.1">
    <property type="nucleotide sequence ID" value="NZ_CVLB01000001.1"/>
</dbReference>